<name>A0A2M9D8T9_9MICO</name>
<gene>
    <name evidence="2" type="ORF">CLV85_1088</name>
</gene>
<keyword evidence="1" id="KW-1133">Transmembrane helix</keyword>
<protein>
    <submittedName>
        <fullName evidence="2">Uncharacterized protein</fullName>
    </submittedName>
</protein>
<dbReference type="AlphaFoldDB" id="A0A2M9D8T9"/>
<reference evidence="2 3" key="1">
    <citation type="submission" date="2017-11" db="EMBL/GenBank/DDBJ databases">
        <title>Genomic Encyclopedia of Archaeal and Bacterial Type Strains, Phase II (KMG-II): From Individual Species to Whole Genera.</title>
        <authorList>
            <person name="Goeker M."/>
        </authorList>
    </citation>
    <scope>NUCLEOTIDE SEQUENCE [LARGE SCALE GENOMIC DNA]</scope>
    <source>
        <strain evidence="2 3">DSM 16400</strain>
    </source>
</reference>
<evidence type="ECO:0000256" key="1">
    <source>
        <dbReference type="SAM" id="Phobius"/>
    </source>
</evidence>
<dbReference type="Proteomes" id="UP000231742">
    <property type="component" value="Unassembled WGS sequence"/>
</dbReference>
<dbReference type="RefSeq" id="WP_100388551.1">
    <property type="nucleotide sequence ID" value="NZ_BMZU01000001.1"/>
</dbReference>
<keyword evidence="1" id="KW-0812">Transmembrane</keyword>
<keyword evidence="3" id="KW-1185">Reference proteome</keyword>
<comment type="caution">
    <text evidence="2">The sequence shown here is derived from an EMBL/GenBank/DDBJ whole genome shotgun (WGS) entry which is preliminary data.</text>
</comment>
<dbReference type="EMBL" id="PGFH01000001">
    <property type="protein sequence ID" value="PJJ81903.1"/>
    <property type="molecule type" value="Genomic_DNA"/>
</dbReference>
<dbReference type="OrthoDB" id="9907608at2"/>
<evidence type="ECO:0000313" key="3">
    <source>
        <dbReference type="Proteomes" id="UP000231742"/>
    </source>
</evidence>
<sequence>MSDISAAPQPPRRTPVWNLVKFLVVPLIVIAGIGFATLGNQDDRATILDKGVVAEAVPTGNTVAESHRDGRHTVQVVRLEFSFDVDGETYTALGDHTFDEESFDKAAALAANAAAEVHYLDDDPAAAVVLDNDYR</sequence>
<feature type="transmembrane region" description="Helical" evidence="1">
    <location>
        <begin position="20"/>
        <end position="38"/>
    </location>
</feature>
<accession>A0A2M9D8T9</accession>
<organism evidence="2 3">
    <name type="scientific">Salinibacterium amurskyense</name>
    <dbReference type="NCBI Taxonomy" id="205941"/>
    <lineage>
        <taxon>Bacteria</taxon>
        <taxon>Bacillati</taxon>
        <taxon>Actinomycetota</taxon>
        <taxon>Actinomycetes</taxon>
        <taxon>Micrococcales</taxon>
        <taxon>Microbacteriaceae</taxon>
        <taxon>Salinibacterium</taxon>
    </lineage>
</organism>
<keyword evidence="1" id="KW-0472">Membrane</keyword>
<proteinExistence type="predicted"/>
<evidence type="ECO:0000313" key="2">
    <source>
        <dbReference type="EMBL" id="PJJ81903.1"/>
    </source>
</evidence>